<name>A0ABU0P4K9_9MICO</name>
<dbReference type="InterPro" id="IPR001733">
    <property type="entry name" value="Peptidase_S26B"/>
</dbReference>
<evidence type="ECO:0000313" key="4">
    <source>
        <dbReference type="Proteomes" id="UP001239085"/>
    </source>
</evidence>
<feature type="transmembrane region" description="Helical" evidence="2">
    <location>
        <begin position="139"/>
        <end position="165"/>
    </location>
</feature>
<keyword evidence="2" id="KW-0472">Membrane</keyword>
<dbReference type="InterPro" id="IPR019533">
    <property type="entry name" value="Peptidase_S26"/>
</dbReference>
<keyword evidence="2" id="KW-1133">Transmembrane helix</keyword>
<dbReference type="EC" id="3.4.21.89" evidence="1"/>
<reference evidence="3 4" key="1">
    <citation type="submission" date="2023-07" db="EMBL/GenBank/DDBJ databases">
        <title>Comparative genomics of wheat-associated soil bacteria to identify genetic determinants of phenazine resistance.</title>
        <authorList>
            <person name="Mouncey N."/>
        </authorList>
    </citation>
    <scope>NUCLEOTIDE SEQUENCE [LARGE SCALE GENOMIC DNA]</scope>
    <source>
        <strain evidence="3 4">W2I7</strain>
    </source>
</reference>
<evidence type="ECO:0000313" key="3">
    <source>
        <dbReference type="EMBL" id="MDQ0641892.1"/>
    </source>
</evidence>
<keyword evidence="4" id="KW-1185">Reference proteome</keyword>
<feature type="transmembrane region" description="Helical" evidence="2">
    <location>
        <begin position="366"/>
        <end position="385"/>
    </location>
</feature>
<comment type="caution">
    <text evidence="3">The sequence shown here is derived from an EMBL/GenBank/DDBJ whole genome shotgun (WGS) entry which is preliminary data.</text>
</comment>
<dbReference type="Proteomes" id="UP001239085">
    <property type="component" value="Unassembled WGS sequence"/>
</dbReference>
<feature type="transmembrane region" description="Helical" evidence="2">
    <location>
        <begin position="20"/>
        <end position="45"/>
    </location>
</feature>
<dbReference type="EMBL" id="JAUSXK010000001">
    <property type="protein sequence ID" value="MDQ0641892.1"/>
    <property type="molecule type" value="Genomic_DNA"/>
</dbReference>
<sequence length="400" mass="41596">MITIARGAVRVGRIVREIALTVLALGGIACIVLVFLAFTGGYSLIMFKTGSMSPTITAGSVALVQGVPVAEVAVGDIVTVERPDALPITHRVTSIEEGPTTETRTITMRGDANDMDDPAPYTVSDVRIVRGSVPHLANVIVWFGNPFVLGGITIGAAVLVTWAFWPREPRPAPVKPAIENPQTRRERRAAGLTAVGVVLGVSAMAWAPPPAQAAADLLTLHSDLDTASTYSLDAVAPLYWHIDVDAGAAPDDGELTIDISASGSDVLSLSAEVSECTVAWSGGQCAGVERRLREAALVVLDGDWDVILEETTPATAHLRIGLTAVLDADVASATASMTVRASAGQIVIENTINGEDDLAATGGQPWTVLAAPAALLVGLGITLVARRRRATQHAGDEVSS</sequence>
<feature type="transmembrane region" description="Helical" evidence="2">
    <location>
        <begin position="189"/>
        <end position="207"/>
    </location>
</feature>
<dbReference type="NCBIfam" id="TIGR02228">
    <property type="entry name" value="sigpep_I_arch"/>
    <property type="match status" value="1"/>
</dbReference>
<dbReference type="RefSeq" id="WP_307357117.1">
    <property type="nucleotide sequence ID" value="NZ_JAUSXK010000001.1"/>
</dbReference>
<dbReference type="CDD" id="cd06530">
    <property type="entry name" value="S26_SPase_I"/>
    <property type="match status" value="1"/>
</dbReference>
<protein>
    <recommendedName>
        <fullName evidence="1">Signal peptidase I</fullName>
        <ecNumber evidence="1">3.4.21.89</ecNumber>
    </recommendedName>
</protein>
<dbReference type="PROSITE" id="PS51257">
    <property type="entry name" value="PROKAR_LIPOPROTEIN"/>
    <property type="match status" value="1"/>
</dbReference>
<proteinExistence type="predicted"/>
<organism evidence="3 4">
    <name type="scientific">Microbacterium murale</name>
    <dbReference type="NCBI Taxonomy" id="1081040"/>
    <lineage>
        <taxon>Bacteria</taxon>
        <taxon>Bacillati</taxon>
        <taxon>Actinomycetota</taxon>
        <taxon>Actinomycetes</taxon>
        <taxon>Micrococcales</taxon>
        <taxon>Microbacteriaceae</taxon>
        <taxon>Microbacterium</taxon>
    </lineage>
</organism>
<gene>
    <name evidence="3" type="ORF">QFZ46_000052</name>
</gene>
<evidence type="ECO:0000256" key="2">
    <source>
        <dbReference type="SAM" id="Phobius"/>
    </source>
</evidence>
<accession>A0ABU0P4K9</accession>
<evidence type="ECO:0000256" key="1">
    <source>
        <dbReference type="NCBIfam" id="TIGR02228"/>
    </source>
</evidence>
<keyword evidence="2" id="KW-0812">Transmembrane</keyword>